<reference evidence="1 2" key="1">
    <citation type="journal article" date="2019" name="Sci. Rep.">
        <title>Orb-weaving spider Araneus ventricosus genome elucidates the spidroin gene catalogue.</title>
        <authorList>
            <person name="Kono N."/>
            <person name="Nakamura H."/>
            <person name="Ohtoshi R."/>
            <person name="Moran D.A.P."/>
            <person name="Shinohara A."/>
            <person name="Yoshida Y."/>
            <person name="Fujiwara M."/>
            <person name="Mori M."/>
            <person name="Tomita M."/>
            <person name="Arakawa K."/>
        </authorList>
    </citation>
    <scope>NUCLEOTIDE SEQUENCE [LARGE SCALE GENOMIC DNA]</scope>
</reference>
<dbReference type="EMBL" id="BGPR01002188">
    <property type="protein sequence ID" value="GBM69293.1"/>
    <property type="molecule type" value="Genomic_DNA"/>
</dbReference>
<dbReference type="Proteomes" id="UP000499080">
    <property type="component" value="Unassembled WGS sequence"/>
</dbReference>
<dbReference type="AlphaFoldDB" id="A0A4Y2HVI6"/>
<comment type="caution">
    <text evidence="1">The sequence shown here is derived from an EMBL/GenBank/DDBJ whole genome shotgun (WGS) entry which is preliminary data.</text>
</comment>
<accession>A0A4Y2HVI6</accession>
<name>A0A4Y2HVI6_ARAVE</name>
<evidence type="ECO:0000313" key="1">
    <source>
        <dbReference type="EMBL" id="GBM69293.1"/>
    </source>
</evidence>
<evidence type="ECO:0000313" key="2">
    <source>
        <dbReference type="Proteomes" id="UP000499080"/>
    </source>
</evidence>
<protein>
    <submittedName>
        <fullName evidence="1">Uncharacterized protein</fullName>
    </submittedName>
</protein>
<organism evidence="1 2">
    <name type="scientific">Araneus ventricosus</name>
    <name type="common">Orbweaver spider</name>
    <name type="synonym">Epeira ventricosa</name>
    <dbReference type="NCBI Taxonomy" id="182803"/>
    <lineage>
        <taxon>Eukaryota</taxon>
        <taxon>Metazoa</taxon>
        <taxon>Ecdysozoa</taxon>
        <taxon>Arthropoda</taxon>
        <taxon>Chelicerata</taxon>
        <taxon>Arachnida</taxon>
        <taxon>Araneae</taxon>
        <taxon>Araneomorphae</taxon>
        <taxon>Entelegynae</taxon>
        <taxon>Araneoidea</taxon>
        <taxon>Araneidae</taxon>
        <taxon>Araneus</taxon>
    </lineage>
</organism>
<keyword evidence="2" id="KW-1185">Reference proteome</keyword>
<sequence>MVVWVFMAQGPRLAKLRQTQDQLNERPILMLHQGYLACNLCAGRYKRTYDRIRTFEPRSEEGNENEAGTYHLQSSAPHEQKDMCTSMCDLTCKKSNTRWIFSGIEIRTFTPSATNPKPYHCAIVAF</sequence>
<proteinExistence type="predicted"/>
<gene>
    <name evidence="1" type="ORF">AVEN_86627_1</name>
</gene>